<evidence type="ECO:0000256" key="1">
    <source>
        <dbReference type="SAM" id="MobiDB-lite"/>
    </source>
</evidence>
<name>A0A426YS23_ENSVE</name>
<dbReference type="EMBL" id="AMZH03010568">
    <property type="protein sequence ID" value="RRT54512.1"/>
    <property type="molecule type" value="Genomic_DNA"/>
</dbReference>
<dbReference type="Proteomes" id="UP000287651">
    <property type="component" value="Unassembled WGS sequence"/>
</dbReference>
<proteinExistence type="predicted"/>
<sequence length="216" mass="24301">MEKPYSFYPADALTNSHEVCSGKPAKQTGDKLDELDSAHAAPCLNFPRKVEEQQVDEIQQDVCNPQKLSKSRPRDPKKKCAKCHNSPAYTPAAAAAAAGLNPTPDGWERWRQGTKRKTATRRRTATAADAAKAPGSVRSRTACRHRLERRELGDLEALKTRRSYASDGINAHRGSDPPKTTRNPPRLPPRRPWQRRKRFRRQRTRFSGNSARKLGI</sequence>
<feature type="region of interest" description="Disordered" evidence="1">
    <location>
        <begin position="96"/>
        <end position="145"/>
    </location>
</feature>
<feature type="region of interest" description="Disordered" evidence="1">
    <location>
        <begin position="61"/>
        <end position="83"/>
    </location>
</feature>
<protein>
    <submittedName>
        <fullName evidence="2">Uncharacterized protein</fullName>
    </submittedName>
</protein>
<organism evidence="2 3">
    <name type="scientific">Ensete ventricosum</name>
    <name type="common">Abyssinian banana</name>
    <name type="synonym">Musa ensete</name>
    <dbReference type="NCBI Taxonomy" id="4639"/>
    <lineage>
        <taxon>Eukaryota</taxon>
        <taxon>Viridiplantae</taxon>
        <taxon>Streptophyta</taxon>
        <taxon>Embryophyta</taxon>
        <taxon>Tracheophyta</taxon>
        <taxon>Spermatophyta</taxon>
        <taxon>Magnoliopsida</taxon>
        <taxon>Liliopsida</taxon>
        <taxon>Zingiberales</taxon>
        <taxon>Musaceae</taxon>
        <taxon>Ensete</taxon>
    </lineage>
</organism>
<dbReference type="AlphaFoldDB" id="A0A426YS23"/>
<accession>A0A426YS23</accession>
<feature type="region of interest" description="Disordered" evidence="1">
    <location>
        <begin position="158"/>
        <end position="216"/>
    </location>
</feature>
<comment type="caution">
    <text evidence="2">The sequence shown here is derived from an EMBL/GenBank/DDBJ whole genome shotgun (WGS) entry which is preliminary data.</text>
</comment>
<reference evidence="2 3" key="1">
    <citation type="journal article" date="2014" name="Agronomy (Basel)">
        <title>A Draft Genome Sequence for Ensete ventricosum, the Drought-Tolerant Tree Against Hunger.</title>
        <authorList>
            <person name="Harrison J."/>
            <person name="Moore K.A."/>
            <person name="Paszkiewicz K."/>
            <person name="Jones T."/>
            <person name="Grant M."/>
            <person name="Ambacheew D."/>
            <person name="Muzemil S."/>
            <person name="Studholme D.J."/>
        </authorList>
    </citation>
    <scope>NUCLEOTIDE SEQUENCE [LARGE SCALE GENOMIC DNA]</scope>
</reference>
<gene>
    <name evidence="2" type="ORF">B296_00049136</name>
</gene>
<feature type="compositionally biased region" description="Basic residues" evidence="1">
    <location>
        <begin position="188"/>
        <end position="204"/>
    </location>
</feature>
<feature type="compositionally biased region" description="Basic residues" evidence="1">
    <location>
        <begin position="112"/>
        <end position="124"/>
    </location>
</feature>
<feature type="compositionally biased region" description="Basic residues" evidence="1">
    <location>
        <begin position="69"/>
        <end position="82"/>
    </location>
</feature>
<evidence type="ECO:0000313" key="3">
    <source>
        <dbReference type="Proteomes" id="UP000287651"/>
    </source>
</evidence>
<evidence type="ECO:0000313" key="2">
    <source>
        <dbReference type="EMBL" id="RRT54512.1"/>
    </source>
</evidence>